<protein>
    <submittedName>
        <fullName evidence="2">Fibro-slime domain-containing protein</fullName>
    </submittedName>
</protein>
<dbReference type="InterPro" id="IPR013783">
    <property type="entry name" value="Ig-like_fold"/>
</dbReference>
<gene>
    <name evidence="2" type="ORF">SAMN02910265_01892</name>
</gene>
<evidence type="ECO:0000313" key="3">
    <source>
        <dbReference type="Proteomes" id="UP000183190"/>
    </source>
</evidence>
<dbReference type="EMBL" id="FNWV01000006">
    <property type="protein sequence ID" value="SEH64457.1"/>
    <property type="molecule type" value="Genomic_DNA"/>
</dbReference>
<organism evidence="2 3">
    <name type="scientific">Ruminococcus flavefaciens</name>
    <dbReference type="NCBI Taxonomy" id="1265"/>
    <lineage>
        <taxon>Bacteria</taxon>
        <taxon>Bacillati</taxon>
        <taxon>Bacillota</taxon>
        <taxon>Clostridia</taxon>
        <taxon>Eubacteriales</taxon>
        <taxon>Oscillospiraceae</taxon>
        <taxon>Ruminococcus</taxon>
    </lineage>
</organism>
<evidence type="ECO:0000313" key="2">
    <source>
        <dbReference type="EMBL" id="SEH64457.1"/>
    </source>
</evidence>
<dbReference type="PROSITE" id="PS51820">
    <property type="entry name" value="PA14"/>
    <property type="match status" value="1"/>
</dbReference>
<dbReference type="InterPro" id="IPR011874">
    <property type="entry name" value="Fibro_Slime"/>
</dbReference>
<proteinExistence type="predicted"/>
<dbReference type="InterPro" id="IPR041033">
    <property type="entry name" value="SpaA_PFL_dom_1"/>
</dbReference>
<dbReference type="Gene3D" id="2.60.40.10">
    <property type="entry name" value="Immunoglobulins"/>
    <property type="match status" value="2"/>
</dbReference>
<accession>A0A1H6JPP6</accession>
<feature type="domain" description="PA14" evidence="1">
    <location>
        <begin position="1345"/>
        <end position="1546"/>
    </location>
</feature>
<dbReference type="NCBIfam" id="TIGR02148">
    <property type="entry name" value="Fibro_Slime"/>
    <property type="match status" value="1"/>
</dbReference>
<dbReference type="Proteomes" id="UP000183190">
    <property type="component" value="Unassembled WGS sequence"/>
</dbReference>
<sequence length="2760" mass="307012">MFDIFTKRIARFIVSTVMATSNVMPMASIVSENIEPDLTYQSIELYPNGEEAEQIVTLDGMMPEGAKATAVDVSEEHDGIAAYDITIKNGWREYQPGEENPIKVEITDPVISDSVTLWHIHDNGKREQLFDFTAEDGKVSFLATGFSVYEIVNNEIGKSITSTVIPVTGSSSAFDTYTVTSVGTKESFTYDVVQKEYPQMYGTATQIADLNDLKAHINNGDGFYISSVKTGFFAKNYQENNLKLYKGAGRTGIAITGSYANDNNNANLLNAYNAGAKCFYFEAIDATNNLYKIYTIDTLESGDTITKYVGHNTTNKNRLYLTNDNNNQIADNLSTATSWKIQYDSTGQYFYFSDNNWYWNETYESDKPNYGFSAYSDGPTKDIGARFKLWLYTPPDLSTDPYGLDGNTYGLVSYKDDANGNALMAGNYNNTGTQLGNIALNRVVDSETNAVSYSADYGITGWKFDWIKGTTKYKISAIADDGAGRKYLKITSSGISLEADAAEASEITVTPNNKNMIQLSADGYKINCNNDTNFIVSNNSATVFELVNISSAQADSLELDGNTYALINKQDTIKGNAMMALADSTANRLDNQIVQVTETGYIFSGGLSGWTFHNVDTNHYTISNGSQYLKLVNGILTLSDTPFILTVVAGTGDNAGKISIRNVTDKRIIIRNKNENFYDTGIPNNVENADRWFDLSVIPTPPTADPFGLDGKTYGIINQINSMSGNAVLTEGSLSGLAATYSDSSGKGVYTTQRVVPGWTFHWQGNANYKLSANMGNGITKWLSFTSSGVSLVDESQATAVNVIVDGTDHHGKIQIRPLLDTSISALGKDGNNHKRQTKSFSDLTGSQFWYDLVKVSANDPYKLNGKTYGLMNYVSGAAGDALIADNNGNALEMLTCIVRTKNSGNKMLYVAQDTDITEWTFEYESEDRYYLYADFGGTKKYLNIGTTDVTISDAPQAIKVTPNTAGKIMLSANGKKIGFIGNSDSGDYNGEFIASDTGVYLSFVDLTEIADEDELVTYKAKKVSVSEVKNGEEIIIYTRVWNGKGYDFYAIDHDGSLVPCYERGDSIMWLSKKVNTMIWEFNEYYYEYTTDPNFYYDLYNPYSGKYIAPRRSDTVSPTLDDAPIGINLDGRRNNEYYTTILAWDQLSFAFSGLKTNVAGNDKQIAVSSRAKAETFYFARVVDLKNELTEIQTVDNSQHGITMKMVNFGGAICKPDGADTTVQQHEVMGRSHYSDANANKQMSGLLSTDLSDVVKDKNGKIVEAYPIAEITGQSLKTLFGNATEVNHLFIQSILDQSGYFEYDSCQNYATLKKADGSLGTDFFVSKEIGTHDNGNKPSLKHGQFFPYDDIEMDTYASLNSQNIYDATKKELSNDDPRKYERLHLIEDPDYYFGMELDAGFTQTPSGKDNWGHDIIFEFTGDDDFWLYVDGELVIDLGGIHSALAGDVNFATGEVVVNNQHTTLLDIFRSNYQKRGMTEPQIETELAKYFDKVNGEFETVFKDYSNHTMKIFYMERGAGASNLHMRFNLSYVTPGNVTMTKQVSGSDDIDFDLVEYPFQIWYCDDVDQQGNHNPNSEHLLTYDDTNVTATYQNSTKKVIFQDSYTPPGSTETFNSVFFINPHQSVEIHFPQNTTHYKIVECGINSEVYDHVYINGTEITGQDTVGSTPSRKKYESEWVSVSDRTAVMVDNHVNPDGLRSLVFQKKLFDSDYSREEYDAIQNDSSLSEEQKKAQLEAYVNKHKITAEQDPTTFSFRLYLSNGLTDELELTNMFKYRIKDPEGYYCTWDMATQKFVRYVSDNKSYNSASLKSALDAIKAHDDWSSDEKAEVKEALLEPITFETSINGQISNVPAWFSVEVPNLPVGILFKVEERDGSSERPLGYDRVKYERIEGTYITASGTPDNVGVIRANESPQMNVINQRGYEVQAKKIWSDRDFALGHDDIYTALYINNHDGTYKLAPDAVHPVRKLSSPDTEIRYFMQALDEGKALSDYEIFEVKLTNPVFDANGYATSYGSIERINNGGLAVLHATDRVAAVDPDRMLIKNLTCNDTSNASNWSNQTHFGSGSQIYNDIDVKAVDVPAKLRGAEYIRTADASKNYTGNLCAFTLDAEAVVYVAVDPRAGVLSWLSSWTQTQENITASNNVKYDVYRKGFTKGSTVTLGSNGTNSEAFNYFVMAATRFSYKTDYEKGSEVNPINIVEGKKTWNNAENSSIKAALYISNGSGYTLANPSLYSIETLTAPDNEVRYYINTDDIPNGKTLDDYKIFEVTELNGTITRGDALTTTNRTYTARADTITNTRQGGIEINLYKMGTRKEADKNYGEPLAGGVFTLKKGNEVIGSYTSDSNGRITIMYNFERNTDYTLKQIAAPATYIMPSNTVTFNISAGDTPTITVGGNDEVWNNYHLPDEQGKLLVAYIDVYNKPFTLKAVKVDKDDYSKSLENVHFALYRAVNSVDGLVPDVSPMSGYTDLVTDSNGIIPNITQNIPEGTYFLKETTPKSGYKIIDRYIRFVISGNDVSIVGSTITSEAGNVVTITSNTGVKLIKTDSINSYSCVMQIPNEKDIQNYYFDITKTIFIDKNIHNSDDEQKFVFKVERLDGDTNNAVECFYVTMNCASTVTDSLTLAKSTDNKYELSGTNPTDCQVKVTYDNAETYTFPAAVKSGTKTINVREKGRYRVSEVSRWSSTDYDFWKGSEKYTSKTGSQKTAETNHAGNDPYVIFTIDDTDAEKINLASVSFTNTETEYAYLSSQAYAENTIKRSST</sequence>
<name>A0A1H6JPP6_RUMFL</name>
<dbReference type="RefSeq" id="WP_074716754.1">
    <property type="nucleotide sequence ID" value="NZ_FNWV01000006.1"/>
</dbReference>
<reference evidence="2 3" key="1">
    <citation type="submission" date="2016-10" db="EMBL/GenBank/DDBJ databases">
        <authorList>
            <person name="de Groot N.N."/>
        </authorList>
    </citation>
    <scope>NUCLEOTIDE SEQUENCE [LARGE SCALE GENOMIC DNA]</scope>
    <source>
        <strain evidence="2 3">YAD2003</strain>
    </source>
</reference>
<dbReference type="Pfam" id="PF17802">
    <property type="entry name" value="SpaA"/>
    <property type="match status" value="2"/>
</dbReference>
<dbReference type="OrthoDB" id="9816455at2"/>
<dbReference type="InterPro" id="IPR037524">
    <property type="entry name" value="PA14/GLEYA"/>
</dbReference>
<evidence type="ECO:0000259" key="1">
    <source>
        <dbReference type="PROSITE" id="PS51820"/>
    </source>
</evidence>